<name>A0A2Z5R3R2_9MICC</name>
<sequence length="64" mass="6881">MRIVKLRGWRVGMLWFVTTPAVGKPCVLAAPCFRVPDMGAPRILLPGTAHPCWGAGAPLVVVSR</sequence>
<reference evidence="2 3" key="1">
    <citation type="submission" date="2016-10" db="EMBL/GenBank/DDBJ databases">
        <title>Genome sequence of Rothia aeria strain JCM11412.</title>
        <authorList>
            <person name="Nambu T."/>
        </authorList>
    </citation>
    <scope>NUCLEOTIDE SEQUENCE [LARGE SCALE GENOMIC DNA]</scope>
    <source>
        <strain evidence="2 3">JCM 11412</strain>
    </source>
</reference>
<keyword evidence="3" id="KW-1185">Reference proteome</keyword>
<accession>A0A2Z5R3R2</accession>
<keyword evidence="1" id="KW-0732">Signal</keyword>
<proteinExistence type="predicted"/>
<dbReference type="Proteomes" id="UP000250241">
    <property type="component" value="Chromosome"/>
</dbReference>
<evidence type="ECO:0000256" key="1">
    <source>
        <dbReference type="SAM" id="SignalP"/>
    </source>
</evidence>
<gene>
    <name evidence="2" type="ORF">RA11412_1550</name>
</gene>
<dbReference type="RefSeq" id="WP_006888674.1">
    <property type="nucleotide sequence ID" value="NZ_JAPWAQ010000001.1"/>
</dbReference>
<feature type="signal peptide" evidence="1">
    <location>
        <begin position="1"/>
        <end position="23"/>
    </location>
</feature>
<dbReference type="AlphaFoldDB" id="A0A2Z5R3R2"/>
<protein>
    <recommendedName>
        <fullName evidence="4">Secreted protein</fullName>
    </recommendedName>
</protein>
<dbReference type="KEGG" id="raj:RA11412_1550"/>
<organism evidence="2 3">
    <name type="scientific">Rothia aeria</name>
    <dbReference type="NCBI Taxonomy" id="172042"/>
    <lineage>
        <taxon>Bacteria</taxon>
        <taxon>Bacillati</taxon>
        <taxon>Actinomycetota</taxon>
        <taxon>Actinomycetes</taxon>
        <taxon>Micrococcales</taxon>
        <taxon>Micrococcaceae</taxon>
        <taxon>Rothia</taxon>
    </lineage>
</organism>
<feature type="chain" id="PRO_5038620077" description="Secreted protein" evidence="1">
    <location>
        <begin position="24"/>
        <end position="64"/>
    </location>
</feature>
<evidence type="ECO:0008006" key="4">
    <source>
        <dbReference type="Google" id="ProtNLM"/>
    </source>
</evidence>
<evidence type="ECO:0000313" key="2">
    <source>
        <dbReference type="EMBL" id="BAV87849.1"/>
    </source>
</evidence>
<evidence type="ECO:0000313" key="3">
    <source>
        <dbReference type="Proteomes" id="UP000250241"/>
    </source>
</evidence>
<dbReference type="EMBL" id="AP017895">
    <property type="protein sequence ID" value="BAV87849.1"/>
    <property type="molecule type" value="Genomic_DNA"/>
</dbReference>